<evidence type="ECO:0000259" key="2">
    <source>
        <dbReference type="Pfam" id="PF13372"/>
    </source>
</evidence>
<feature type="region of interest" description="Disordered" evidence="1">
    <location>
        <begin position="140"/>
        <end position="170"/>
    </location>
</feature>
<feature type="domain" description="Alginate export" evidence="2">
    <location>
        <begin position="271"/>
        <end position="366"/>
    </location>
</feature>
<dbReference type="InterPro" id="IPR025388">
    <property type="entry name" value="Alginate_export_dom"/>
</dbReference>
<organism evidence="3 4">
    <name type="scientific">candidate division LCP-89 bacterium B3_LCP</name>
    <dbReference type="NCBI Taxonomy" id="2012998"/>
    <lineage>
        <taxon>Bacteria</taxon>
        <taxon>Pseudomonadati</taxon>
        <taxon>Bacteria division LCP-89</taxon>
    </lineage>
</organism>
<dbReference type="InterPro" id="IPR053728">
    <property type="entry name" value="Alginate_Permeability_Chnl"/>
</dbReference>
<dbReference type="Proteomes" id="UP000319619">
    <property type="component" value="Unassembled WGS sequence"/>
</dbReference>
<gene>
    <name evidence="3" type="ORF">CEE37_12065</name>
</gene>
<feature type="non-terminal residue" evidence="3">
    <location>
        <position position="1"/>
    </location>
</feature>
<reference evidence="3 4" key="1">
    <citation type="submission" date="2017-06" db="EMBL/GenBank/DDBJ databases">
        <title>Novel microbial phyla capable of carbon fixation and sulfur reduction in deep-sea sediments.</title>
        <authorList>
            <person name="Huang J."/>
            <person name="Baker B."/>
            <person name="Wang Y."/>
        </authorList>
    </citation>
    <scope>NUCLEOTIDE SEQUENCE [LARGE SCALE GENOMIC DNA]</scope>
    <source>
        <strain evidence="3">B3_LCP</strain>
    </source>
</reference>
<sequence length="386" mass="43602">CRSLFLGGVTRRFPELKFAFLEGGVAWACQLYADIIGHWEKRNRKALENYDPTLLDRGLFEKLYAKYGSEVLRKRLETPIYDEIHILTDSEDPTTLDEWVACEIESADDIRELFASSFYFGCEADDPMTSAAFNTRVNPQGARLSAGGSRPDRLPRHHQTGKDAADTARNGRDHAAGAGIFEAGYMLPDVVAKPWLRAGINVASGGDPTEDHNTFFNLMPTNHLYYGFADQLAFQNLMDVIVQLKLKLHEKVGLNLMYHHFRLHDHVHQDVIVQLKLKLHEKEGLNLMYHHFRLLNDDDGQYFGTGAFSKQGNKPGAFGYGAIPAATHGFNKDVGDEIDIVVDWKLHKHVALQGGYAYLWGGDVRETAFPNEPDVQFGYVQVHFKY</sequence>
<dbReference type="Gene3D" id="3.20.20.140">
    <property type="entry name" value="Metal-dependent hydrolases"/>
    <property type="match status" value="1"/>
</dbReference>
<dbReference type="Gene3D" id="2.40.160.100">
    <property type="match status" value="2"/>
</dbReference>
<accession>A0A532UW31</accession>
<feature type="compositionally biased region" description="Basic and acidic residues" evidence="1">
    <location>
        <begin position="150"/>
        <end position="170"/>
    </location>
</feature>
<name>A0A532UW31_UNCL8</name>
<dbReference type="AlphaFoldDB" id="A0A532UW31"/>
<evidence type="ECO:0000256" key="1">
    <source>
        <dbReference type="SAM" id="MobiDB-lite"/>
    </source>
</evidence>
<evidence type="ECO:0000313" key="3">
    <source>
        <dbReference type="EMBL" id="TKJ39148.1"/>
    </source>
</evidence>
<protein>
    <recommendedName>
        <fullName evidence="2">Alginate export domain-containing protein</fullName>
    </recommendedName>
</protein>
<comment type="caution">
    <text evidence="3">The sequence shown here is derived from an EMBL/GenBank/DDBJ whole genome shotgun (WGS) entry which is preliminary data.</text>
</comment>
<proteinExistence type="predicted"/>
<dbReference type="Pfam" id="PF13372">
    <property type="entry name" value="Alginate_exp"/>
    <property type="match status" value="2"/>
</dbReference>
<dbReference type="EMBL" id="NJBN01000008">
    <property type="protein sequence ID" value="TKJ39148.1"/>
    <property type="molecule type" value="Genomic_DNA"/>
</dbReference>
<evidence type="ECO:0000313" key="4">
    <source>
        <dbReference type="Proteomes" id="UP000319619"/>
    </source>
</evidence>
<feature type="domain" description="Alginate export" evidence="2">
    <location>
        <begin position="158"/>
        <end position="265"/>
    </location>
</feature>